<dbReference type="EMBL" id="QNUH01000004">
    <property type="protein sequence ID" value="REC79507.1"/>
    <property type="molecule type" value="Genomic_DNA"/>
</dbReference>
<sequence length="382" mass="42899">MERQDIYNSFEISTILKKVVQEVPLTFHEHEAFNNWLQKDQKNRIFFENLKDDENLATAIKEQFSTDTSFQFKLVERKIRQKRKIKFFRVAGVAAALVLSIGVGTWVFINNRDKETQSTLTAFGTDVLPGSNKAIIKLSTGQSINLDNHQGIRITDAGFSYADGTSVANVANAESATLITPRGGQYQITLSDGTKVWLNANSSLQYPLAFKGKQREVRLKGEGYFEVTHNPANPFIVKTDLQQIKVLGTAFNLRAYSEVQFTTLIRGSVSVTLNHAGSPEVLKPGEQAIVQDHIILKQKADVNDYVGWKDGNIIGSSVSLEVIGSDIENWYDVDFIYPRNFKNCEKAHININKNEKLSSVLKAIENTYGVKTEIRGKEVFIK</sequence>
<evidence type="ECO:0008006" key="6">
    <source>
        <dbReference type="Google" id="ProtNLM"/>
    </source>
</evidence>
<reference evidence="4 5" key="1">
    <citation type="journal article" date="2010" name="Syst. Appl. Microbiol.">
        <title>Four new species of Chryseobacterium from the rhizosphere of coastal sand dune plants, Chryseobacterium elymi sp. nov., Chryseobacterium hagamense sp. nov., Chryseobacterium lathyri sp. nov. and Chryseobacterium rhizosphaerae sp. nov.</title>
        <authorList>
            <person name="Cho S.H."/>
            <person name="Lee K.S."/>
            <person name="Shin D.S."/>
            <person name="Han J.H."/>
            <person name="Park K.S."/>
            <person name="Lee C.H."/>
            <person name="Park K.H."/>
            <person name="Kim S.B."/>
        </authorList>
    </citation>
    <scope>NUCLEOTIDE SEQUENCE [LARGE SCALE GENOMIC DNA]</scope>
    <source>
        <strain evidence="4 5">KCTC 22547</strain>
    </source>
</reference>
<evidence type="ECO:0000313" key="4">
    <source>
        <dbReference type="EMBL" id="REC79507.1"/>
    </source>
</evidence>
<name>A0A3D9DNC1_9FLAO</name>
<dbReference type="OrthoDB" id="649666at2"/>
<keyword evidence="1" id="KW-1133">Transmembrane helix</keyword>
<dbReference type="InterPro" id="IPR012373">
    <property type="entry name" value="Ferrdict_sens_TM"/>
</dbReference>
<comment type="caution">
    <text evidence="4">The sequence shown here is derived from an EMBL/GenBank/DDBJ whole genome shotgun (WGS) entry which is preliminary data.</text>
</comment>
<keyword evidence="5" id="KW-1185">Reference proteome</keyword>
<gene>
    <name evidence="4" type="ORF">DRF60_06705</name>
</gene>
<feature type="domain" description="FecR protein" evidence="2">
    <location>
        <begin position="177"/>
        <end position="269"/>
    </location>
</feature>
<dbReference type="PANTHER" id="PTHR30273">
    <property type="entry name" value="PERIPLASMIC SIGNAL SENSOR AND SIGMA FACTOR ACTIVATOR FECR-RELATED"/>
    <property type="match status" value="1"/>
</dbReference>
<evidence type="ECO:0000313" key="5">
    <source>
        <dbReference type="Proteomes" id="UP000257030"/>
    </source>
</evidence>
<dbReference type="Gene3D" id="2.60.120.1440">
    <property type="match status" value="1"/>
</dbReference>
<keyword evidence="1" id="KW-0812">Transmembrane</keyword>
<accession>A0A3D9DNC1</accession>
<dbReference type="PANTHER" id="PTHR30273:SF2">
    <property type="entry name" value="PROTEIN FECR"/>
    <property type="match status" value="1"/>
</dbReference>
<protein>
    <recommendedName>
        <fullName evidence="6">FecR family protein</fullName>
    </recommendedName>
</protein>
<dbReference type="InterPro" id="IPR032508">
    <property type="entry name" value="FecR_C"/>
</dbReference>
<dbReference type="Pfam" id="PF04773">
    <property type="entry name" value="FecR"/>
    <property type="match status" value="1"/>
</dbReference>
<dbReference type="Pfam" id="PF16344">
    <property type="entry name" value="FecR_C"/>
    <property type="match status" value="1"/>
</dbReference>
<dbReference type="PIRSF" id="PIRSF018266">
    <property type="entry name" value="FecR"/>
    <property type="match status" value="1"/>
</dbReference>
<feature type="transmembrane region" description="Helical" evidence="1">
    <location>
        <begin position="87"/>
        <end position="109"/>
    </location>
</feature>
<dbReference type="FunFam" id="2.60.120.1440:FF:000001">
    <property type="entry name" value="Putative anti-sigma factor"/>
    <property type="match status" value="1"/>
</dbReference>
<dbReference type="RefSeq" id="WP_116011325.1">
    <property type="nucleotide sequence ID" value="NZ_QNUH01000004.1"/>
</dbReference>
<feature type="domain" description="Protein FecR C-terminal" evidence="3">
    <location>
        <begin position="318"/>
        <end position="381"/>
    </location>
</feature>
<dbReference type="Proteomes" id="UP000257030">
    <property type="component" value="Unassembled WGS sequence"/>
</dbReference>
<evidence type="ECO:0000259" key="3">
    <source>
        <dbReference type="Pfam" id="PF16344"/>
    </source>
</evidence>
<dbReference type="InterPro" id="IPR006860">
    <property type="entry name" value="FecR"/>
</dbReference>
<proteinExistence type="predicted"/>
<keyword evidence="1" id="KW-0472">Membrane</keyword>
<dbReference type="Gene3D" id="3.55.50.30">
    <property type="match status" value="1"/>
</dbReference>
<dbReference type="AlphaFoldDB" id="A0A3D9DNC1"/>
<dbReference type="GO" id="GO:0016989">
    <property type="term" value="F:sigma factor antagonist activity"/>
    <property type="evidence" value="ECO:0007669"/>
    <property type="project" value="TreeGrafter"/>
</dbReference>
<evidence type="ECO:0000259" key="2">
    <source>
        <dbReference type="Pfam" id="PF04773"/>
    </source>
</evidence>
<evidence type="ECO:0000256" key="1">
    <source>
        <dbReference type="SAM" id="Phobius"/>
    </source>
</evidence>
<organism evidence="4 5">
    <name type="scientific">Chryseobacterium elymi</name>
    <dbReference type="NCBI Taxonomy" id="395936"/>
    <lineage>
        <taxon>Bacteria</taxon>
        <taxon>Pseudomonadati</taxon>
        <taxon>Bacteroidota</taxon>
        <taxon>Flavobacteriia</taxon>
        <taxon>Flavobacteriales</taxon>
        <taxon>Weeksellaceae</taxon>
        <taxon>Chryseobacterium group</taxon>
        <taxon>Chryseobacterium</taxon>
    </lineage>
</organism>